<dbReference type="HAMAP" id="MF_00724">
    <property type="entry name" value="FliE"/>
    <property type="match status" value="1"/>
</dbReference>
<evidence type="ECO:0000256" key="2">
    <source>
        <dbReference type="ARBA" id="ARBA00023143"/>
    </source>
</evidence>
<feature type="region of interest" description="Disordered" evidence="3">
    <location>
        <begin position="1"/>
        <end position="28"/>
    </location>
</feature>
<dbReference type="AlphaFoldDB" id="A0A381PI60"/>
<dbReference type="GO" id="GO:0003774">
    <property type="term" value="F:cytoskeletal motor activity"/>
    <property type="evidence" value="ECO:0007669"/>
    <property type="project" value="InterPro"/>
</dbReference>
<organism evidence="4">
    <name type="scientific">marine metagenome</name>
    <dbReference type="NCBI Taxonomy" id="408172"/>
    <lineage>
        <taxon>unclassified sequences</taxon>
        <taxon>metagenomes</taxon>
        <taxon>ecological metagenomes</taxon>
    </lineage>
</organism>
<keyword evidence="2" id="KW-0975">Bacterial flagellum</keyword>
<evidence type="ECO:0000256" key="1">
    <source>
        <dbReference type="ARBA" id="ARBA00004117"/>
    </source>
</evidence>
<sequence>MNLKLQSVAPPIPGLKTGTESQKQNVESGGLRSTFEKMLQEVNQQQLNAEAKQVELLVTDNKDIHGTMLALEKADLSMRLMLQVRNKLVSAYEEVMRMQV</sequence>
<evidence type="ECO:0000313" key="4">
    <source>
        <dbReference type="EMBL" id="SUZ66314.1"/>
    </source>
</evidence>
<protein>
    <recommendedName>
        <fullName evidence="5">Flagellar hook-basal body complex protein FliE</fullName>
    </recommendedName>
</protein>
<dbReference type="InterPro" id="IPR001624">
    <property type="entry name" value="FliE"/>
</dbReference>
<proteinExistence type="inferred from homology"/>
<reference evidence="4" key="1">
    <citation type="submission" date="2018-05" db="EMBL/GenBank/DDBJ databases">
        <authorList>
            <person name="Lanie J.A."/>
            <person name="Ng W.-L."/>
            <person name="Kazmierczak K.M."/>
            <person name="Andrzejewski T.M."/>
            <person name="Davidsen T.M."/>
            <person name="Wayne K.J."/>
            <person name="Tettelin H."/>
            <person name="Glass J.I."/>
            <person name="Rusch D."/>
            <person name="Podicherti R."/>
            <person name="Tsui H.-C.T."/>
            <person name="Winkler M.E."/>
        </authorList>
    </citation>
    <scope>NUCLEOTIDE SEQUENCE</scope>
</reference>
<gene>
    <name evidence="4" type="ORF">METZ01_LOCUS19168</name>
</gene>
<dbReference type="GO" id="GO:0009425">
    <property type="term" value="C:bacterial-type flagellum basal body"/>
    <property type="evidence" value="ECO:0007669"/>
    <property type="project" value="UniProtKB-SubCell"/>
</dbReference>
<accession>A0A381PI60</accession>
<dbReference type="GO" id="GO:0071973">
    <property type="term" value="P:bacterial-type flagellum-dependent cell motility"/>
    <property type="evidence" value="ECO:0007669"/>
    <property type="project" value="InterPro"/>
</dbReference>
<dbReference type="PANTHER" id="PTHR34653">
    <property type="match status" value="1"/>
</dbReference>
<evidence type="ECO:0000256" key="3">
    <source>
        <dbReference type="SAM" id="MobiDB-lite"/>
    </source>
</evidence>
<dbReference type="NCBIfam" id="TIGR00205">
    <property type="entry name" value="fliE"/>
    <property type="match status" value="1"/>
</dbReference>
<dbReference type="Pfam" id="PF02049">
    <property type="entry name" value="FliE"/>
    <property type="match status" value="1"/>
</dbReference>
<dbReference type="GO" id="GO:0005198">
    <property type="term" value="F:structural molecule activity"/>
    <property type="evidence" value="ECO:0007669"/>
    <property type="project" value="InterPro"/>
</dbReference>
<feature type="compositionally biased region" description="Polar residues" evidence="3">
    <location>
        <begin position="18"/>
        <end position="27"/>
    </location>
</feature>
<dbReference type="PANTHER" id="PTHR34653:SF1">
    <property type="entry name" value="FLAGELLAR HOOK-BASAL BODY COMPLEX PROTEIN FLIE"/>
    <property type="match status" value="1"/>
</dbReference>
<evidence type="ECO:0008006" key="5">
    <source>
        <dbReference type="Google" id="ProtNLM"/>
    </source>
</evidence>
<name>A0A381PI60_9ZZZZ</name>
<dbReference type="PRINTS" id="PR01006">
    <property type="entry name" value="FLGHOOKFLIE"/>
</dbReference>
<comment type="subcellular location">
    <subcellularLocation>
        <location evidence="1">Bacterial flagellum basal body</location>
    </subcellularLocation>
</comment>
<dbReference type="EMBL" id="UINC01000981">
    <property type="protein sequence ID" value="SUZ66314.1"/>
    <property type="molecule type" value="Genomic_DNA"/>
</dbReference>